<proteinExistence type="inferred from homology"/>
<evidence type="ECO:0000256" key="8">
    <source>
        <dbReference type="RuleBase" id="RU363041"/>
    </source>
</evidence>
<evidence type="ECO:0000313" key="10">
    <source>
        <dbReference type="Proteomes" id="UP000332515"/>
    </source>
</evidence>
<keyword evidence="10" id="KW-1185">Reference proteome</keyword>
<comment type="caution">
    <text evidence="9">The sequence shown here is derived from an EMBL/GenBank/DDBJ whole genome shotgun (WGS) entry which is preliminary data.</text>
</comment>
<feature type="transmembrane region" description="Helical" evidence="8">
    <location>
        <begin position="80"/>
        <end position="98"/>
    </location>
</feature>
<evidence type="ECO:0000256" key="6">
    <source>
        <dbReference type="ARBA" id="ARBA00022989"/>
    </source>
</evidence>
<organism evidence="9 10">
    <name type="scientific">Segnochrobactrum spirostomi</name>
    <dbReference type="NCBI Taxonomy" id="2608987"/>
    <lineage>
        <taxon>Bacteria</taxon>
        <taxon>Pseudomonadati</taxon>
        <taxon>Pseudomonadota</taxon>
        <taxon>Alphaproteobacteria</taxon>
        <taxon>Hyphomicrobiales</taxon>
        <taxon>Segnochrobactraceae</taxon>
        <taxon>Segnochrobactrum</taxon>
    </lineage>
</organism>
<evidence type="ECO:0000313" key="9">
    <source>
        <dbReference type="EMBL" id="MQT12952.1"/>
    </source>
</evidence>
<feature type="transmembrane region" description="Helical" evidence="8">
    <location>
        <begin position="177"/>
        <end position="200"/>
    </location>
</feature>
<evidence type="ECO:0000256" key="5">
    <source>
        <dbReference type="ARBA" id="ARBA00022692"/>
    </source>
</evidence>
<dbReference type="RefSeq" id="WP_153480482.1">
    <property type="nucleotide sequence ID" value="NZ_VWNA01000001.1"/>
</dbReference>
<dbReference type="InterPro" id="IPR002781">
    <property type="entry name" value="TM_pro_TauE-like"/>
</dbReference>
<dbReference type="PANTHER" id="PTHR30269:SF37">
    <property type="entry name" value="MEMBRANE TRANSPORTER PROTEIN"/>
    <property type="match status" value="1"/>
</dbReference>
<feature type="transmembrane region" description="Helical" evidence="8">
    <location>
        <begin position="45"/>
        <end position="68"/>
    </location>
</feature>
<dbReference type="AlphaFoldDB" id="A0A6A7Y5H4"/>
<comment type="similarity">
    <text evidence="2 8">Belongs to the 4-toluene sulfonate uptake permease (TSUP) (TC 2.A.102) family.</text>
</comment>
<evidence type="ECO:0000256" key="1">
    <source>
        <dbReference type="ARBA" id="ARBA00004651"/>
    </source>
</evidence>
<dbReference type="EMBL" id="VWNA01000001">
    <property type="protein sequence ID" value="MQT12952.1"/>
    <property type="molecule type" value="Genomic_DNA"/>
</dbReference>
<feature type="transmembrane region" description="Helical" evidence="8">
    <location>
        <begin position="206"/>
        <end position="226"/>
    </location>
</feature>
<accession>A0A6A7Y5H4</accession>
<gene>
    <name evidence="9" type="ORF">F0357_09890</name>
</gene>
<protein>
    <recommendedName>
        <fullName evidence="8">Probable membrane transporter protein</fullName>
    </recommendedName>
</protein>
<keyword evidence="3" id="KW-0813">Transport</keyword>
<dbReference type="PANTHER" id="PTHR30269">
    <property type="entry name" value="TRANSMEMBRANE PROTEIN YFCA"/>
    <property type="match status" value="1"/>
</dbReference>
<evidence type="ECO:0000256" key="4">
    <source>
        <dbReference type="ARBA" id="ARBA00022475"/>
    </source>
</evidence>
<comment type="subcellular location">
    <subcellularLocation>
        <location evidence="1 8">Cell membrane</location>
        <topology evidence="1 8">Multi-pass membrane protein</topology>
    </subcellularLocation>
</comment>
<dbReference type="InterPro" id="IPR052017">
    <property type="entry name" value="TSUP"/>
</dbReference>
<keyword evidence="6 8" id="KW-1133">Transmembrane helix</keyword>
<name>A0A6A7Y5H4_9HYPH</name>
<reference evidence="9 10" key="1">
    <citation type="submission" date="2019-09" db="EMBL/GenBank/DDBJ databases">
        <title>Segnochrobactrum spirostomi gen. nov., sp. nov., isolated from the ciliate Spirostomum cf. yagiui and description of a novel family, Segnochrobactraceae fam. nov. within the order Rhizobiales of the class Alphaproteobacteria.</title>
        <authorList>
            <person name="Akter S."/>
            <person name="Shazib S.U.A."/>
            <person name="Shin M.K."/>
        </authorList>
    </citation>
    <scope>NUCLEOTIDE SEQUENCE [LARGE SCALE GENOMIC DNA]</scope>
    <source>
        <strain evidence="9 10">Sp-1</strain>
    </source>
</reference>
<feature type="transmembrane region" description="Helical" evidence="8">
    <location>
        <begin position="104"/>
        <end position="122"/>
    </location>
</feature>
<evidence type="ECO:0000256" key="3">
    <source>
        <dbReference type="ARBA" id="ARBA00022448"/>
    </source>
</evidence>
<evidence type="ECO:0000256" key="2">
    <source>
        <dbReference type="ARBA" id="ARBA00009142"/>
    </source>
</evidence>
<keyword evidence="4 8" id="KW-1003">Cell membrane</keyword>
<dbReference type="GO" id="GO:0005886">
    <property type="term" value="C:plasma membrane"/>
    <property type="evidence" value="ECO:0007669"/>
    <property type="project" value="UniProtKB-SubCell"/>
</dbReference>
<sequence length="260" mass="27771">MSHFLLSLPAAPAILIAAAVAAIAVGLSKGGLPVVGMLGVPVLALTMPPFTAAALLLPIYVLTDWFGLWIYRHRFDRRNLAILIPASIAGVGVGWATASMVSERWVTLAIGLLGLAYCADAWRKEIGRRRGRETPPRPADVPRGIFWGLVTGFTSFVSHSGGPPFQIYVLPQKLDKLAFAGTATILFAIVNAVKLVPYWVLGQLSFANLEVAAVLVPFGIVGTFAGAKLVRVLPQATFFRLVELALFLVSAKLVWDSAIG</sequence>
<dbReference type="Pfam" id="PF01925">
    <property type="entry name" value="TauE"/>
    <property type="match status" value="1"/>
</dbReference>
<evidence type="ECO:0000256" key="7">
    <source>
        <dbReference type="ARBA" id="ARBA00023136"/>
    </source>
</evidence>
<keyword evidence="5 8" id="KW-0812">Transmembrane</keyword>
<dbReference type="Proteomes" id="UP000332515">
    <property type="component" value="Unassembled WGS sequence"/>
</dbReference>
<keyword evidence="7 8" id="KW-0472">Membrane</keyword>